<dbReference type="PIRSF" id="PIRSF019574">
    <property type="entry name" value="Periplasmic_polyamine_BP"/>
    <property type="match status" value="1"/>
</dbReference>
<feature type="chain" id="PRO_5047525847" description="Putrescine-binding periplasmic protein" evidence="6">
    <location>
        <begin position="19"/>
        <end position="353"/>
    </location>
</feature>
<evidence type="ECO:0000256" key="4">
    <source>
        <dbReference type="ARBA" id="ARBA00022764"/>
    </source>
</evidence>
<dbReference type="EMBL" id="JAESND010000003">
    <property type="protein sequence ID" value="MBM3116026.1"/>
    <property type="molecule type" value="Genomic_DNA"/>
</dbReference>
<dbReference type="PANTHER" id="PTHR30222:SF17">
    <property type="entry name" value="SPERMIDINE_PUTRESCINE-BINDING PERIPLASMIC PROTEIN"/>
    <property type="match status" value="1"/>
</dbReference>
<dbReference type="SUPFAM" id="SSF53850">
    <property type="entry name" value="Periplasmic binding protein-like II"/>
    <property type="match status" value="1"/>
</dbReference>
<accession>A0ABS2BK94</accession>
<dbReference type="Pfam" id="PF13416">
    <property type="entry name" value="SBP_bac_8"/>
    <property type="match status" value="1"/>
</dbReference>
<gene>
    <name evidence="7" type="ORF">JMJ54_09290</name>
</gene>
<comment type="function">
    <text evidence="5">Required for the activity of the bacterial periplasmic transport system of putrescine.</text>
</comment>
<comment type="caution">
    <text evidence="7">The sequence shown here is derived from an EMBL/GenBank/DDBJ whole genome shotgun (WGS) entry which is preliminary data.</text>
</comment>
<evidence type="ECO:0000256" key="6">
    <source>
        <dbReference type="SAM" id="SignalP"/>
    </source>
</evidence>
<dbReference type="PANTHER" id="PTHR30222">
    <property type="entry name" value="SPERMIDINE/PUTRESCINE-BINDING PERIPLASMIC PROTEIN"/>
    <property type="match status" value="1"/>
</dbReference>
<evidence type="ECO:0000256" key="1">
    <source>
        <dbReference type="ARBA" id="ARBA00004418"/>
    </source>
</evidence>
<protein>
    <recommendedName>
        <fullName evidence="5">Putrescine-binding periplasmic protein</fullName>
    </recommendedName>
</protein>
<dbReference type="Gene3D" id="3.40.190.10">
    <property type="entry name" value="Periplasmic binding protein-like II"/>
    <property type="match status" value="2"/>
</dbReference>
<dbReference type="Proteomes" id="UP000809431">
    <property type="component" value="Unassembled WGS sequence"/>
</dbReference>
<dbReference type="PRINTS" id="PR00909">
    <property type="entry name" value="SPERMDNBNDNG"/>
</dbReference>
<evidence type="ECO:0000256" key="3">
    <source>
        <dbReference type="ARBA" id="ARBA00022729"/>
    </source>
</evidence>
<dbReference type="InterPro" id="IPR006059">
    <property type="entry name" value="SBP"/>
</dbReference>
<evidence type="ECO:0000313" key="7">
    <source>
        <dbReference type="EMBL" id="MBM3116026.1"/>
    </source>
</evidence>
<dbReference type="CDD" id="cd13590">
    <property type="entry name" value="PBP2_PotD_PotF_like"/>
    <property type="match status" value="1"/>
</dbReference>
<sequence>MKKLLLSLLLASSVAAHAEGVMHLFNWNNAVSSDTIKRFEAECKCKVQETYYGSMEEALAKLTAGAKGFDVIGPSNYGIPPLVKLGLLQPLDKTRLPNLKNLNPAFANTPLDPNNQYSAPYDFTVTLVGYNADKLKSLGIDPTSWAVVFDPKILARIKGKVTVLDDPREVIAAALRYNGFSANSQKPEELKKAVATIKAAKPYWAAFNSQSYIKELTLGNIWVALGYSNDLFQSRQDAVKAKRAFKIDYTLQKEGNGMTADSFVIHKNAPRPDLAVQFINFMLDGKNAAGITNNVGAGNPNAAAKPFIDKALLAVPAINPDANQVKQLEQLTDLSATTRRAWNRAWTDIKVGN</sequence>
<proteinExistence type="inferred from homology"/>
<evidence type="ECO:0000256" key="5">
    <source>
        <dbReference type="PIRNR" id="PIRNR019574"/>
    </source>
</evidence>
<name>A0ABS2BK94_9NEIS</name>
<keyword evidence="8" id="KW-1185">Reference proteome</keyword>
<organism evidence="7 8">
    <name type="scientific">Jeongeupia naejangsanensis</name>
    <dbReference type="NCBI Taxonomy" id="613195"/>
    <lineage>
        <taxon>Bacteria</taxon>
        <taxon>Pseudomonadati</taxon>
        <taxon>Pseudomonadota</taxon>
        <taxon>Betaproteobacteria</taxon>
        <taxon>Neisseriales</taxon>
        <taxon>Chitinibacteraceae</taxon>
        <taxon>Jeongeupia</taxon>
    </lineage>
</organism>
<dbReference type="InterPro" id="IPR001188">
    <property type="entry name" value="Sperm_putr-bd"/>
</dbReference>
<comment type="subcellular location">
    <subcellularLocation>
        <location evidence="1 5">Periplasm</location>
    </subcellularLocation>
</comment>
<keyword evidence="3 6" id="KW-0732">Signal</keyword>
<keyword evidence="2 5" id="KW-0813">Transport</keyword>
<reference evidence="7 8" key="1">
    <citation type="submission" date="2021-01" db="EMBL/GenBank/DDBJ databases">
        <title>Draft Genome Sequence and Polyhydroxyalkanoate Biosynthetic Potential of Jeongeupia naejangsanensis Type Strain DSM 24253.</title>
        <authorList>
            <person name="Turrini P."/>
            <person name="Artuso I."/>
            <person name="Lugli G.A."/>
            <person name="Frangipani E."/>
            <person name="Ventura M."/>
            <person name="Visca P."/>
        </authorList>
    </citation>
    <scope>NUCLEOTIDE SEQUENCE [LARGE SCALE GENOMIC DNA]</scope>
    <source>
        <strain evidence="7 8">DSM 24253</strain>
    </source>
</reference>
<keyword evidence="4 5" id="KW-0574">Periplasm</keyword>
<feature type="signal peptide" evidence="6">
    <location>
        <begin position="1"/>
        <end position="18"/>
    </location>
</feature>
<dbReference type="RefSeq" id="WP_203538051.1">
    <property type="nucleotide sequence ID" value="NZ_JAESND010000003.1"/>
</dbReference>
<evidence type="ECO:0000256" key="2">
    <source>
        <dbReference type="ARBA" id="ARBA00022448"/>
    </source>
</evidence>
<evidence type="ECO:0000313" key="8">
    <source>
        <dbReference type="Proteomes" id="UP000809431"/>
    </source>
</evidence>
<comment type="similarity">
    <text evidence="5">Belongs to the bacterial solute-binding protein PotD/PotF family.</text>
</comment>